<name>A0ABR7AV75_9PSED</name>
<keyword evidence="2" id="KW-1185">Reference proteome</keyword>
<proteinExistence type="predicted"/>
<protein>
    <recommendedName>
        <fullName evidence="3">Immunity protein Imm6</fullName>
    </recommendedName>
</protein>
<reference evidence="1 2" key="1">
    <citation type="submission" date="2020-08" db="EMBL/GenBank/DDBJ databases">
        <title>Putative novel bacterial strains isolated from necrotic wheat leaf tissues caused by Xanthomonas translucens.</title>
        <authorList>
            <person name="Tambong J.T."/>
        </authorList>
    </citation>
    <scope>NUCLEOTIDE SEQUENCE [LARGE SCALE GENOMIC DNA]</scope>
    <source>
        <strain evidence="1 2">DOAB 1069</strain>
    </source>
</reference>
<dbReference type="RefSeq" id="WP_187520528.1">
    <property type="nucleotide sequence ID" value="NZ_JACONW010000008.1"/>
</dbReference>
<gene>
    <name evidence="1" type="ORF">H8S59_03475</name>
</gene>
<comment type="caution">
    <text evidence="1">The sequence shown here is derived from an EMBL/GenBank/DDBJ whole genome shotgun (WGS) entry which is preliminary data.</text>
</comment>
<evidence type="ECO:0008006" key="3">
    <source>
        <dbReference type="Google" id="ProtNLM"/>
    </source>
</evidence>
<dbReference type="Proteomes" id="UP000651852">
    <property type="component" value="Unassembled WGS sequence"/>
</dbReference>
<accession>A0ABR7AV75</accession>
<organism evidence="1 2">
    <name type="scientific">Pseudomonas folii</name>
    <dbReference type="NCBI Taxonomy" id="2762593"/>
    <lineage>
        <taxon>Bacteria</taxon>
        <taxon>Pseudomonadati</taxon>
        <taxon>Pseudomonadota</taxon>
        <taxon>Gammaproteobacteria</taxon>
        <taxon>Pseudomonadales</taxon>
        <taxon>Pseudomonadaceae</taxon>
        <taxon>Pseudomonas</taxon>
    </lineage>
</organism>
<evidence type="ECO:0000313" key="1">
    <source>
        <dbReference type="EMBL" id="MBC3948827.1"/>
    </source>
</evidence>
<evidence type="ECO:0000313" key="2">
    <source>
        <dbReference type="Proteomes" id="UP000651852"/>
    </source>
</evidence>
<dbReference type="EMBL" id="JACONW010000008">
    <property type="protein sequence ID" value="MBC3948827.1"/>
    <property type="molecule type" value="Genomic_DNA"/>
</dbReference>
<sequence>MKIENLEVFSAEVKKADFFQFLQAIDDWDSLLDQRDEEGFDASWVAQNEHLAALSYSASADEADITKLREYAFKTALRLTSNAEAAGYVSDDIGLLAEAFSKKIMTAWLGELLSSYISGSFPHRPFKLSDCN</sequence>